<organism evidence="2">
    <name type="scientific">Cupriavidus necator</name>
    <name type="common">Alcaligenes eutrophus</name>
    <name type="synonym">Ralstonia eutropha</name>
    <dbReference type="NCBI Taxonomy" id="106590"/>
    <lineage>
        <taxon>Bacteria</taxon>
        <taxon>Pseudomonadati</taxon>
        <taxon>Pseudomonadota</taxon>
        <taxon>Betaproteobacteria</taxon>
        <taxon>Burkholderiales</taxon>
        <taxon>Burkholderiaceae</taxon>
        <taxon>Cupriavidus</taxon>
    </lineage>
</organism>
<dbReference type="CDD" id="cd13578">
    <property type="entry name" value="PBP2_Bug27"/>
    <property type="match status" value="1"/>
</dbReference>
<protein>
    <submittedName>
        <fullName evidence="2">Protein BugT</fullName>
    </submittedName>
</protein>
<evidence type="ECO:0000256" key="1">
    <source>
        <dbReference type="ARBA" id="ARBA00006987"/>
    </source>
</evidence>
<dbReference type="Gene3D" id="3.40.190.150">
    <property type="entry name" value="Bordetella uptake gene, domain 1"/>
    <property type="match status" value="1"/>
</dbReference>
<dbReference type="InterPro" id="IPR042100">
    <property type="entry name" value="Bug_dom1"/>
</dbReference>
<dbReference type="PANTHER" id="PTHR42928:SF5">
    <property type="entry name" value="BLR1237 PROTEIN"/>
    <property type="match status" value="1"/>
</dbReference>
<dbReference type="PANTHER" id="PTHR42928">
    <property type="entry name" value="TRICARBOXYLATE-BINDING PROTEIN"/>
    <property type="match status" value="1"/>
</dbReference>
<dbReference type="PIRSF" id="PIRSF017082">
    <property type="entry name" value="YflP"/>
    <property type="match status" value="1"/>
</dbReference>
<dbReference type="Pfam" id="PF03401">
    <property type="entry name" value="TctC"/>
    <property type="match status" value="1"/>
</dbReference>
<proteinExistence type="inferred from homology"/>
<dbReference type="SUPFAM" id="SSF53850">
    <property type="entry name" value="Periplasmic binding protein-like II"/>
    <property type="match status" value="1"/>
</dbReference>
<evidence type="ECO:0000313" key="2">
    <source>
        <dbReference type="EMBL" id="SCU77000.1"/>
    </source>
</evidence>
<dbReference type="EMBL" id="FMSH01000279">
    <property type="protein sequence ID" value="SCU77000.1"/>
    <property type="molecule type" value="Genomic_DNA"/>
</dbReference>
<sequence length="337" mass="35058">MKQAPEGLRLARARLALVASGMAGAVGVAAAVAPGAALAAYPDKPIRLIVPAAAGGTTDIASRLVGKRMAELLGQPVVVENRAGGGGIIGAQALRQSAADGYTLMMGNIGPNAINYSLYRQLPYRAEDFAPITMVVSVPNVLVVNANVPARTVAELVALAKAQPGKYSFASSGTGQSVHLSGELFRKRTGTDLIHVPYKGAAPAVADLVAGQVTMMVDNLPSSLPHIQSGKLRALAVTSASRVPELPDVPTMKEAGLDDFQVTAWFGLVAPAGTPQEVIDRLQKAVAGILDERQVKARLAELGGIPGGDTPAHFGNFIKSERERWARVVKDTGIPQQ</sequence>
<gene>
    <name evidence="2" type="primary">bugT</name>
    <name evidence="2" type="ORF">CNECB9_350059</name>
</gene>
<dbReference type="InterPro" id="IPR005064">
    <property type="entry name" value="BUG"/>
</dbReference>
<reference evidence="2" key="1">
    <citation type="submission" date="2016-09" db="EMBL/GenBank/DDBJ databases">
        <authorList>
            <person name="Capua I."/>
            <person name="De Benedictis P."/>
            <person name="Joannis T."/>
            <person name="Lombin L.H."/>
            <person name="Cattoli G."/>
        </authorList>
    </citation>
    <scope>NUCLEOTIDE SEQUENCE</scope>
    <source>
        <strain evidence="2">B9</strain>
    </source>
</reference>
<accession>A0A1K0IHW9</accession>
<dbReference type="Gene3D" id="3.40.190.10">
    <property type="entry name" value="Periplasmic binding protein-like II"/>
    <property type="match status" value="1"/>
</dbReference>
<name>A0A1K0IHW9_CUPNE</name>
<comment type="similarity">
    <text evidence="1">Belongs to the UPF0065 (bug) family.</text>
</comment>
<dbReference type="AlphaFoldDB" id="A0A1K0IHW9"/>